<keyword evidence="1" id="KW-0812">Transmembrane</keyword>
<organism evidence="2 3">
    <name type="scientific">Araneus ventricosus</name>
    <name type="common">Orbweaver spider</name>
    <name type="synonym">Epeira ventricosa</name>
    <dbReference type="NCBI Taxonomy" id="182803"/>
    <lineage>
        <taxon>Eukaryota</taxon>
        <taxon>Metazoa</taxon>
        <taxon>Ecdysozoa</taxon>
        <taxon>Arthropoda</taxon>
        <taxon>Chelicerata</taxon>
        <taxon>Arachnida</taxon>
        <taxon>Araneae</taxon>
        <taxon>Araneomorphae</taxon>
        <taxon>Entelegynae</taxon>
        <taxon>Araneoidea</taxon>
        <taxon>Araneidae</taxon>
        <taxon>Araneus</taxon>
    </lineage>
</organism>
<evidence type="ECO:0000313" key="2">
    <source>
        <dbReference type="EMBL" id="GBM07100.1"/>
    </source>
</evidence>
<dbReference type="EMBL" id="BGPR01000238">
    <property type="protein sequence ID" value="GBM07100.1"/>
    <property type="molecule type" value="Genomic_DNA"/>
</dbReference>
<protein>
    <submittedName>
        <fullName evidence="2">Uncharacterized protein</fullName>
    </submittedName>
</protein>
<feature type="transmembrane region" description="Helical" evidence="1">
    <location>
        <begin position="43"/>
        <end position="64"/>
    </location>
</feature>
<keyword evidence="3" id="KW-1185">Reference proteome</keyword>
<dbReference type="AlphaFoldDB" id="A0A4Y2CRR2"/>
<feature type="transmembrane region" description="Helical" evidence="1">
    <location>
        <begin position="76"/>
        <end position="99"/>
    </location>
</feature>
<evidence type="ECO:0000313" key="3">
    <source>
        <dbReference type="Proteomes" id="UP000499080"/>
    </source>
</evidence>
<sequence>MYCLITTLQNRLESQHNFQFNNALDTFKVIKKLTEDIDAQMSFSMFLSTLFNACTMYYGVNSLIRPQEICFRSQYVAVWLLFGASYSAFIAMAVTGTLVHESSERVLKKLKESACKRESLLPSEKHILFNDNKVMSLTVWKIIPIQRSFIICILGTVLTYCMLFNGMRTERQDICL</sequence>
<keyword evidence="1" id="KW-0472">Membrane</keyword>
<dbReference type="OrthoDB" id="6429174at2759"/>
<keyword evidence="1" id="KW-1133">Transmembrane helix</keyword>
<comment type="caution">
    <text evidence="2">The sequence shown here is derived from an EMBL/GenBank/DDBJ whole genome shotgun (WGS) entry which is preliminary data.</text>
</comment>
<dbReference type="Proteomes" id="UP000499080">
    <property type="component" value="Unassembled WGS sequence"/>
</dbReference>
<accession>A0A4Y2CRR2</accession>
<gene>
    <name evidence="2" type="ORF">AVEN_177067_1</name>
</gene>
<evidence type="ECO:0000256" key="1">
    <source>
        <dbReference type="SAM" id="Phobius"/>
    </source>
</evidence>
<proteinExistence type="predicted"/>
<reference evidence="2 3" key="1">
    <citation type="journal article" date="2019" name="Sci. Rep.">
        <title>Orb-weaving spider Araneus ventricosus genome elucidates the spidroin gene catalogue.</title>
        <authorList>
            <person name="Kono N."/>
            <person name="Nakamura H."/>
            <person name="Ohtoshi R."/>
            <person name="Moran D.A.P."/>
            <person name="Shinohara A."/>
            <person name="Yoshida Y."/>
            <person name="Fujiwara M."/>
            <person name="Mori M."/>
            <person name="Tomita M."/>
            <person name="Arakawa K."/>
        </authorList>
    </citation>
    <scope>NUCLEOTIDE SEQUENCE [LARGE SCALE GENOMIC DNA]</scope>
</reference>
<name>A0A4Y2CRR2_ARAVE</name>
<feature type="transmembrane region" description="Helical" evidence="1">
    <location>
        <begin position="145"/>
        <end position="164"/>
    </location>
</feature>